<sequence length="229" mass="25922">MLFREEIEKICEYWKKMTSWNTCIFDMEATSLSLHLYMVATKGVKLASRIMDSAALRLDKQDEISLHTTKQTLAMYVSVFVKLAEDTYHTKFNDESLFSLLGAFKGVAAIGHILVKDALESVNYVEYGSSNYSLLVQDTGNIWDEYEQNINNLEDKFRAALTDNFKIYELVRPTMEKAMTHTILFVSQMVTRHERVLSYIPGIKGRHAGRATGEGEPDSGSPVHESSGS</sequence>
<organism evidence="3">
    <name type="scientific">Panicum hallii</name>
    <dbReference type="NCBI Taxonomy" id="206008"/>
    <lineage>
        <taxon>Eukaryota</taxon>
        <taxon>Viridiplantae</taxon>
        <taxon>Streptophyta</taxon>
        <taxon>Embryophyta</taxon>
        <taxon>Tracheophyta</taxon>
        <taxon>Spermatophyta</taxon>
        <taxon>Magnoliopsida</taxon>
        <taxon>Liliopsida</taxon>
        <taxon>Poales</taxon>
        <taxon>Poaceae</taxon>
        <taxon>PACMAD clade</taxon>
        <taxon>Panicoideae</taxon>
        <taxon>Panicodae</taxon>
        <taxon>Paniceae</taxon>
        <taxon>Panicinae</taxon>
        <taxon>Panicum</taxon>
        <taxon>Panicum sect. Panicum</taxon>
    </lineage>
</organism>
<feature type="region of interest" description="Disordered" evidence="2">
    <location>
        <begin position="207"/>
        <end position="229"/>
    </location>
</feature>
<feature type="coiled-coil region" evidence="1">
    <location>
        <begin position="136"/>
        <end position="163"/>
    </location>
</feature>
<dbReference type="Gramene" id="PVH35931">
    <property type="protein sequence ID" value="PVH35931"/>
    <property type="gene ID" value="PAHAL_7G310800"/>
</dbReference>
<dbReference type="AlphaFoldDB" id="A0A2T8IE31"/>
<keyword evidence="1" id="KW-0175">Coiled coil</keyword>
<evidence type="ECO:0000256" key="1">
    <source>
        <dbReference type="SAM" id="Coils"/>
    </source>
</evidence>
<evidence type="ECO:0000256" key="2">
    <source>
        <dbReference type="SAM" id="MobiDB-lite"/>
    </source>
</evidence>
<dbReference type="Proteomes" id="UP000243499">
    <property type="component" value="Chromosome 7"/>
</dbReference>
<dbReference type="EMBL" id="CM008052">
    <property type="protein sequence ID" value="PVH35931.1"/>
    <property type="molecule type" value="Genomic_DNA"/>
</dbReference>
<gene>
    <name evidence="3" type="ORF">PAHAL_7G310800</name>
</gene>
<name>A0A2T8IE31_9POAL</name>
<proteinExistence type="predicted"/>
<protein>
    <submittedName>
        <fullName evidence="3">Uncharacterized protein</fullName>
    </submittedName>
</protein>
<evidence type="ECO:0000313" key="3">
    <source>
        <dbReference type="EMBL" id="PVH35931.1"/>
    </source>
</evidence>
<reference evidence="3" key="1">
    <citation type="submission" date="2018-04" db="EMBL/GenBank/DDBJ databases">
        <title>WGS assembly of Panicum hallii.</title>
        <authorList>
            <person name="Lovell J."/>
            <person name="Jenkins J."/>
            <person name="Lowry D."/>
            <person name="Mamidi S."/>
            <person name="Sreedasyam A."/>
            <person name="Weng X."/>
            <person name="Barry K."/>
            <person name="Bonette J."/>
            <person name="Campitelli B."/>
            <person name="Daum C."/>
            <person name="Gordon S."/>
            <person name="Gould B."/>
            <person name="Lipzen A."/>
            <person name="Macqueen A."/>
            <person name="Palacio-Mejia J."/>
            <person name="Plott C."/>
            <person name="Shakirov E."/>
            <person name="Shu S."/>
            <person name="Yoshinaga Y."/>
            <person name="Zane M."/>
            <person name="Rokhsar D."/>
            <person name="Grimwood J."/>
            <person name="Schmutz J."/>
            <person name="Juenger T."/>
        </authorList>
    </citation>
    <scope>NUCLEOTIDE SEQUENCE [LARGE SCALE GENOMIC DNA]</scope>
    <source>
        <strain evidence="3">FIL2</strain>
    </source>
</reference>
<accession>A0A2T8IE31</accession>